<gene>
    <name evidence="2" type="ORF">DPMN_150391</name>
</gene>
<evidence type="ECO:0000313" key="3">
    <source>
        <dbReference type="Proteomes" id="UP000828390"/>
    </source>
</evidence>
<protein>
    <submittedName>
        <fullName evidence="2">Uncharacterized protein</fullName>
    </submittedName>
</protein>
<reference evidence="2" key="2">
    <citation type="submission" date="2020-11" db="EMBL/GenBank/DDBJ databases">
        <authorList>
            <person name="McCartney M.A."/>
            <person name="Auch B."/>
            <person name="Kono T."/>
            <person name="Mallez S."/>
            <person name="Becker A."/>
            <person name="Gohl D.M."/>
            <person name="Silverstein K.A.T."/>
            <person name="Koren S."/>
            <person name="Bechman K.B."/>
            <person name="Herman A."/>
            <person name="Abrahante J.E."/>
            <person name="Garbe J."/>
        </authorList>
    </citation>
    <scope>NUCLEOTIDE SEQUENCE</scope>
    <source>
        <strain evidence="2">Duluth1</strain>
        <tissue evidence="2">Whole animal</tissue>
    </source>
</reference>
<keyword evidence="3" id="KW-1185">Reference proteome</keyword>
<evidence type="ECO:0000256" key="1">
    <source>
        <dbReference type="SAM" id="Phobius"/>
    </source>
</evidence>
<keyword evidence="1" id="KW-0812">Transmembrane</keyword>
<dbReference type="AlphaFoldDB" id="A0A9D4J5Y3"/>
<evidence type="ECO:0000313" key="2">
    <source>
        <dbReference type="EMBL" id="KAH3796818.1"/>
    </source>
</evidence>
<dbReference type="EMBL" id="JAIWYP010000007">
    <property type="protein sequence ID" value="KAH3796818.1"/>
    <property type="molecule type" value="Genomic_DNA"/>
</dbReference>
<sequence>MQRRRLRHVCSKAIFGFYNRLNRQSLSALEKDEELKCHYMVGTLMELLVHNLLCLAIAEIAKTFLIRTSAVLVISSSVSLLLVMYALVLFFMFTLFPNFCSLTSIPYHTAYTLFLESVNNVLQVSVGATHVVNVISKYQTVDGSVTEGGRGVVVEEECCILCSRQMSNRTYEIYH</sequence>
<dbReference type="Proteomes" id="UP000828390">
    <property type="component" value="Unassembled WGS sequence"/>
</dbReference>
<feature type="transmembrane region" description="Helical" evidence="1">
    <location>
        <begin position="70"/>
        <end position="96"/>
    </location>
</feature>
<reference evidence="2" key="1">
    <citation type="journal article" date="2019" name="bioRxiv">
        <title>The Genome of the Zebra Mussel, Dreissena polymorpha: A Resource for Invasive Species Research.</title>
        <authorList>
            <person name="McCartney M.A."/>
            <person name="Auch B."/>
            <person name="Kono T."/>
            <person name="Mallez S."/>
            <person name="Zhang Y."/>
            <person name="Obille A."/>
            <person name="Becker A."/>
            <person name="Abrahante J.E."/>
            <person name="Garbe J."/>
            <person name="Badalamenti J.P."/>
            <person name="Herman A."/>
            <person name="Mangelson H."/>
            <person name="Liachko I."/>
            <person name="Sullivan S."/>
            <person name="Sone E.D."/>
            <person name="Koren S."/>
            <person name="Silverstein K.A.T."/>
            <person name="Beckman K.B."/>
            <person name="Gohl D.M."/>
        </authorList>
    </citation>
    <scope>NUCLEOTIDE SEQUENCE</scope>
    <source>
        <strain evidence="2">Duluth1</strain>
        <tissue evidence="2">Whole animal</tissue>
    </source>
</reference>
<keyword evidence="1" id="KW-1133">Transmembrane helix</keyword>
<comment type="caution">
    <text evidence="2">The sequence shown here is derived from an EMBL/GenBank/DDBJ whole genome shotgun (WGS) entry which is preliminary data.</text>
</comment>
<keyword evidence="1" id="KW-0472">Membrane</keyword>
<organism evidence="2 3">
    <name type="scientific">Dreissena polymorpha</name>
    <name type="common">Zebra mussel</name>
    <name type="synonym">Mytilus polymorpha</name>
    <dbReference type="NCBI Taxonomy" id="45954"/>
    <lineage>
        <taxon>Eukaryota</taxon>
        <taxon>Metazoa</taxon>
        <taxon>Spiralia</taxon>
        <taxon>Lophotrochozoa</taxon>
        <taxon>Mollusca</taxon>
        <taxon>Bivalvia</taxon>
        <taxon>Autobranchia</taxon>
        <taxon>Heteroconchia</taxon>
        <taxon>Euheterodonta</taxon>
        <taxon>Imparidentia</taxon>
        <taxon>Neoheterodontei</taxon>
        <taxon>Myida</taxon>
        <taxon>Dreissenoidea</taxon>
        <taxon>Dreissenidae</taxon>
        <taxon>Dreissena</taxon>
    </lineage>
</organism>
<accession>A0A9D4J5Y3</accession>
<name>A0A9D4J5Y3_DREPO</name>
<proteinExistence type="predicted"/>